<evidence type="ECO:0000313" key="3">
    <source>
        <dbReference type="Proteomes" id="UP000799438"/>
    </source>
</evidence>
<accession>A0A6A6AZL3</accession>
<feature type="region of interest" description="Disordered" evidence="1">
    <location>
        <begin position="37"/>
        <end position="209"/>
    </location>
</feature>
<feature type="compositionally biased region" description="Basic and acidic residues" evidence="1">
    <location>
        <begin position="79"/>
        <end position="88"/>
    </location>
</feature>
<gene>
    <name evidence="2" type="ORF">K452DRAFT_341124</name>
</gene>
<evidence type="ECO:0000313" key="2">
    <source>
        <dbReference type="EMBL" id="KAF2137382.1"/>
    </source>
</evidence>
<organism evidence="2 3">
    <name type="scientific">Aplosporella prunicola CBS 121167</name>
    <dbReference type="NCBI Taxonomy" id="1176127"/>
    <lineage>
        <taxon>Eukaryota</taxon>
        <taxon>Fungi</taxon>
        <taxon>Dikarya</taxon>
        <taxon>Ascomycota</taxon>
        <taxon>Pezizomycotina</taxon>
        <taxon>Dothideomycetes</taxon>
        <taxon>Dothideomycetes incertae sedis</taxon>
        <taxon>Botryosphaeriales</taxon>
        <taxon>Aplosporellaceae</taxon>
        <taxon>Aplosporella</taxon>
    </lineage>
</organism>
<name>A0A6A6AZL3_9PEZI</name>
<evidence type="ECO:0000256" key="1">
    <source>
        <dbReference type="SAM" id="MobiDB-lite"/>
    </source>
</evidence>
<keyword evidence="3" id="KW-1185">Reference proteome</keyword>
<dbReference type="GeneID" id="54302866"/>
<reference evidence="2" key="1">
    <citation type="journal article" date="2020" name="Stud. Mycol.">
        <title>101 Dothideomycetes genomes: a test case for predicting lifestyles and emergence of pathogens.</title>
        <authorList>
            <person name="Haridas S."/>
            <person name="Albert R."/>
            <person name="Binder M."/>
            <person name="Bloem J."/>
            <person name="Labutti K."/>
            <person name="Salamov A."/>
            <person name="Andreopoulos B."/>
            <person name="Baker S."/>
            <person name="Barry K."/>
            <person name="Bills G."/>
            <person name="Bluhm B."/>
            <person name="Cannon C."/>
            <person name="Castanera R."/>
            <person name="Culley D."/>
            <person name="Daum C."/>
            <person name="Ezra D."/>
            <person name="Gonzalez J."/>
            <person name="Henrissat B."/>
            <person name="Kuo A."/>
            <person name="Liang C."/>
            <person name="Lipzen A."/>
            <person name="Lutzoni F."/>
            <person name="Magnuson J."/>
            <person name="Mondo S."/>
            <person name="Nolan M."/>
            <person name="Ohm R."/>
            <person name="Pangilinan J."/>
            <person name="Park H.-J."/>
            <person name="Ramirez L."/>
            <person name="Alfaro M."/>
            <person name="Sun H."/>
            <person name="Tritt A."/>
            <person name="Yoshinaga Y."/>
            <person name="Zwiers L.-H."/>
            <person name="Turgeon B."/>
            <person name="Goodwin S."/>
            <person name="Spatafora J."/>
            <person name="Crous P."/>
            <person name="Grigoriev I."/>
        </authorList>
    </citation>
    <scope>NUCLEOTIDE SEQUENCE</scope>
    <source>
        <strain evidence="2">CBS 121167</strain>
    </source>
</reference>
<feature type="compositionally biased region" description="Basic and acidic residues" evidence="1">
    <location>
        <begin position="60"/>
        <end position="70"/>
    </location>
</feature>
<proteinExistence type="predicted"/>
<dbReference type="RefSeq" id="XP_033393098.1">
    <property type="nucleotide sequence ID" value="XM_033545360.1"/>
</dbReference>
<dbReference type="AlphaFoldDB" id="A0A6A6AZL3"/>
<feature type="compositionally biased region" description="Pro residues" evidence="1">
    <location>
        <begin position="144"/>
        <end position="160"/>
    </location>
</feature>
<feature type="compositionally biased region" description="Polar residues" evidence="1">
    <location>
        <begin position="115"/>
        <end position="139"/>
    </location>
</feature>
<sequence length="357" mass="40504">MSHRVSKSKRRRNPWKEPELQRLQKLLAEIPRLTHAQIKDRLEGESYPRRGQRSVSVKICEIRKKEKESCETLQPDNPSSRDEDHENLANETETQVDGVIPTGRPFSVPPPDIGNPSTTINSPPDATDVDVSQVQNAHRGTTPPGEPPMPVVQLAPPLPLPEEHMENVHNEATSSTEDAQPRDVHGGTTPPEEPESSDAHRESSLPERPRIQRAHYEALVPEEPQTQGTSGNDLLTTCQHFKDLLSKDTQAAQGRAEHRRPVEMRHNENSDALLKTLERGETLSEREKALEEQLRSVRIQLVENRRETDVLAEKVVTDQKLLDQWREEDEQETDRLLAVQKLIDQRLEVTGRLWAGI</sequence>
<feature type="compositionally biased region" description="Basic and acidic residues" evidence="1">
    <location>
        <begin position="197"/>
        <end position="209"/>
    </location>
</feature>
<dbReference type="Proteomes" id="UP000799438">
    <property type="component" value="Unassembled WGS sequence"/>
</dbReference>
<feature type="compositionally biased region" description="Basic and acidic residues" evidence="1">
    <location>
        <begin position="37"/>
        <end position="48"/>
    </location>
</feature>
<dbReference type="EMBL" id="ML995503">
    <property type="protein sequence ID" value="KAF2137382.1"/>
    <property type="molecule type" value="Genomic_DNA"/>
</dbReference>
<protein>
    <submittedName>
        <fullName evidence="2">Uncharacterized protein</fullName>
    </submittedName>
</protein>